<evidence type="ECO:0000256" key="1">
    <source>
        <dbReference type="SAM" id="SignalP"/>
    </source>
</evidence>
<protein>
    <recommendedName>
        <fullName evidence="6">DUF4394 domain-containing protein</fullName>
    </recommendedName>
</protein>
<gene>
    <name evidence="4" type="ORF">Mal64_20650</name>
</gene>
<keyword evidence="1" id="KW-0732">Signal</keyword>
<dbReference type="Pfam" id="PF14339">
    <property type="entry name" value="DUF4394"/>
    <property type="match status" value="1"/>
</dbReference>
<feature type="signal peptide" evidence="1">
    <location>
        <begin position="1"/>
        <end position="23"/>
    </location>
</feature>
<dbReference type="RefSeq" id="WP_146399759.1">
    <property type="nucleotide sequence ID" value="NZ_SJPQ01000002.1"/>
</dbReference>
<feature type="chain" id="PRO_5022820606" description="DUF4394 domain-containing protein" evidence="1">
    <location>
        <begin position="24"/>
        <end position="312"/>
    </location>
</feature>
<dbReference type="AlphaFoldDB" id="A0A5C5ZP85"/>
<keyword evidence="5" id="KW-1185">Reference proteome</keyword>
<organism evidence="4 5">
    <name type="scientific">Pseudobythopirellula maris</name>
    <dbReference type="NCBI Taxonomy" id="2527991"/>
    <lineage>
        <taxon>Bacteria</taxon>
        <taxon>Pseudomonadati</taxon>
        <taxon>Planctomycetota</taxon>
        <taxon>Planctomycetia</taxon>
        <taxon>Pirellulales</taxon>
        <taxon>Lacipirellulaceae</taxon>
        <taxon>Pseudobythopirellula</taxon>
    </lineage>
</organism>
<dbReference type="Pfam" id="PF07589">
    <property type="entry name" value="PEP-CTERM"/>
    <property type="match status" value="1"/>
</dbReference>
<dbReference type="InterPro" id="IPR025507">
    <property type="entry name" value="DUF4394"/>
</dbReference>
<name>A0A5C5ZP85_9BACT</name>
<reference evidence="4 5" key="1">
    <citation type="submission" date="2019-02" db="EMBL/GenBank/DDBJ databases">
        <title>Deep-cultivation of Planctomycetes and their phenomic and genomic characterization uncovers novel biology.</title>
        <authorList>
            <person name="Wiegand S."/>
            <person name="Jogler M."/>
            <person name="Boedeker C."/>
            <person name="Pinto D."/>
            <person name="Vollmers J."/>
            <person name="Rivas-Marin E."/>
            <person name="Kohn T."/>
            <person name="Peeters S.H."/>
            <person name="Heuer A."/>
            <person name="Rast P."/>
            <person name="Oberbeckmann S."/>
            <person name="Bunk B."/>
            <person name="Jeske O."/>
            <person name="Meyerdierks A."/>
            <person name="Storesund J.E."/>
            <person name="Kallscheuer N."/>
            <person name="Luecker S."/>
            <person name="Lage O.M."/>
            <person name="Pohl T."/>
            <person name="Merkel B.J."/>
            <person name="Hornburger P."/>
            <person name="Mueller R.-W."/>
            <person name="Bruemmer F."/>
            <person name="Labrenz M."/>
            <person name="Spormann A.M."/>
            <person name="Op Den Camp H."/>
            <person name="Overmann J."/>
            <person name="Amann R."/>
            <person name="Jetten M.S.M."/>
            <person name="Mascher T."/>
            <person name="Medema M.H."/>
            <person name="Devos D.P."/>
            <person name="Kaster A.-K."/>
            <person name="Ovreas L."/>
            <person name="Rohde M."/>
            <person name="Galperin M.Y."/>
            <person name="Jogler C."/>
        </authorList>
    </citation>
    <scope>NUCLEOTIDE SEQUENCE [LARGE SCALE GENOMIC DNA]</scope>
    <source>
        <strain evidence="4 5">Mal64</strain>
    </source>
</reference>
<dbReference type="EMBL" id="SJPQ01000002">
    <property type="protein sequence ID" value="TWT88581.1"/>
    <property type="molecule type" value="Genomic_DNA"/>
</dbReference>
<dbReference type="Proteomes" id="UP000315440">
    <property type="component" value="Unassembled WGS sequence"/>
</dbReference>
<sequence length="312" mass="31702" precursor="true">MATRRIFASTFALALVALAPHHAAAEALFGLAGSGINQRLVVINTNTNAVTYNTPISGLVDALGAESLQSIDVRPATGELFGLDNNSNLYTIAPLTGMSTLVGQLSPTPTGTPSTRTIDFNPTVDRIRVLGDSPSNNNLRVNPNDASTLVDGTLAFGAGDTNEGERPFVVGGAYTNSVPGATSTMLYDVEAGLDVLVTQSPANDGTLQTVGPLGVNLINTANASFEISGATGDAYLVFTGFLGSGGNVLYSVDLGTGAATSTGPITGVPSGSVTDIAAVAQNAFPQQFIPEPASLMLLAIAGMLGACGRRAR</sequence>
<evidence type="ECO:0000313" key="5">
    <source>
        <dbReference type="Proteomes" id="UP000315440"/>
    </source>
</evidence>
<evidence type="ECO:0008006" key="6">
    <source>
        <dbReference type="Google" id="ProtNLM"/>
    </source>
</evidence>
<evidence type="ECO:0000259" key="3">
    <source>
        <dbReference type="Pfam" id="PF14339"/>
    </source>
</evidence>
<accession>A0A5C5ZP85</accession>
<comment type="caution">
    <text evidence="4">The sequence shown here is derived from an EMBL/GenBank/DDBJ whole genome shotgun (WGS) entry which is preliminary data.</text>
</comment>
<dbReference type="InterPro" id="IPR013424">
    <property type="entry name" value="Ice-binding_C"/>
</dbReference>
<evidence type="ECO:0000259" key="2">
    <source>
        <dbReference type="Pfam" id="PF07589"/>
    </source>
</evidence>
<feature type="domain" description="DUF4394" evidence="3">
    <location>
        <begin position="40"/>
        <end position="277"/>
    </location>
</feature>
<proteinExistence type="predicted"/>
<feature type="domain" description="Ice-binding protein C-terminal" evidence="2">
    <location>
        <begin position="289"/>
        <end position="310"/>
    </location>
</feature>
<evidence type="ECO:0000313" key="4">
    <source>
        <dbReference type="EMBL" id="TWT88581.1"/>
    </source>
</evidence>
<dbReference type="OrthoDB" id="270180at2"/>